<dbReference type="Pfam" id="PF17132">
    <property type="entry name" value="Glyco_hydro_106"/>
    <property type="match status" value="2"/>
</dbReference>
<gene>
    <name evidence="4" type="ORF">LF1_16150</name>
</gene>
<feature type="signal peptide" evidence="3">
    <location>
        <begin position="1"/>
        <end position="24"/>
    </location>
</feature>
<sequence precursor="true">MKAMKRIFFSITILLVVATANALASDPLKQGFRTPPDSAKALTWWHWMNGNVSKEGITEDLESMKRVGVHGAQLFNVNLGHPPGSTAYLNPEWLDLFKFAAEEADRLGLELAFHNGPGWSSSGGPWVTPDLAMQELVFSEVTHQGGKPFKARLPQPKTQLDYYQDIAILAFPTPKVSEHIHSLDYKTLSGKVRNRLMPESKTIPADAVIRAETLIDLTDRVSDEGLLNWNAPAGQWTILRLGYTPTGARNRPGVVGGQGLECDKMSRKAVDAFWKDGIDPIIQKLGPLIGTAVTKCHIDSYEVGTANWTKDFETEFKRLRGYDCSDFLPALAGYYVESGDVSERFLWDFRRTIGDLMAENYYGRFRELSHQHGMVFSLEPYWGPFDNMQVGEAADVVMAEFWSGVLAFFDSPKFVASIAKLNGSSIAESEAFTSTGGWDQSPATLKAIGDRAWAQGINRFVYHTYVHQPWDAKPGLTLGPFGISFNRHNTWWEQGKAYMDYVARSQFLLQQGQTVADVLVFVGESSPNDTFLVPGIEELGFNYDLIGHNKLAALTVEDGKIYTPFGDAYSILMLPETTWMRPETLGLIRQLAKAGATITGPKPTRSPSLQGYPACDDQLAEMADALWDTGIIRNDPVLDMLQQGTLSPDFRVVRGSDENLDVTHRRAGETEIYFLANSQKNSRVEECRFRVAGKQPEFWDAMTGEISNAAVWHDHGDGTTTVRVQLESEASVFVIFQKPAAASDSIVEVAMNLNRTAPTPLPDLKIVKAQYGTFLPAGLIDVKEIVESRIKNGMLSLNATRSELCQSDPAPGYHKELRVEYQIGDQRAFKYAKERERLEIDANGKGELTILKAVFGKFELGVEGVPSVYPVHDVTDRIESLIDAGKYQIAVDDGLVEGASVVGHRNTLRLVYSSGVETFKQTVAAGKFLKLTQPTPEPTLLRSNRIVTWKTPCPGTLTCKMASGQTVTAEVKSVPAPIELTGSWNVEFPPNLGAPKSEVINKLASWTTSPIDGIRYFSGTANYQKQFHVPENWVQSDYSIELDLGRVHVMAKVIVNGKNLGVFWKAPFRINLDKHAKAGVNDLEVRVTNLWPNRLIGDEQLPDDVKRRGPNVKQWPDWLSRGSQRPTNRITFQGYKHWSKDSELKPSGLLGPVLVRPYVRAVVQSPLETADLNRIDTTKENQ</sequence>
<evidence type="ECO:0000256" key="2">
    <source>
        <dbReference type="ARBA" id="ARBA00022801"/>
    </source>
</evidence>
<dbReference type="RefSeq" id="WP_149752671.1">
    <property type="nucleotide sequence ID" value="NZ_LWSK01000032.1"/>
</dbReference>
<protein>
    <submittedName>
        <fullName evidence="4">Glycosyl hydrolases family 2, sugar binding domain</fullName>
    </submittedName>
</protein>
<keyword evidence="5" id="KW-1185">Reference proteome</keyword>
<dbReference type="InterPro" id="IPR008979">
    <property type="entry name" value="Galactose-bd-like_sf"/>
</dbReference>
<keyword evidence="1 3" id="KW-0732">Signal</keyword>
<keyword evidence="2 4" id="KW-0378">Hydrolase</keyword>
<comment type="caution">
    <text evidence="4">The sequence shown here is derived from an EMBL/GenBank/DDBJ whole genome shotgun (WGS) entry which is preliminary data.</text>
</comment>
<proteinExistence type="predicted"/>
<dbReference type="PANTHER" id="PTHR43817:SF1">
    <property type="entry name" value="HYDROLASE, FAMILY 43, PUTATIVE (AFU_ORTHOLOGUE AFUA_3G01660)-RELATED"/>
    <property type="match status" value="1"/>
</dbReference>
<dbReference type="OrthoDB" id="9761519at2"/>
<dbReference type="AlphaFoldDB" id="A0A5B1CD87"/>
<dbReference type="GO" id="GO:0016787">
    <property type="term" value="F:hydrolase activity"/>
    <property type="evidence" value="ECO:0007669"/>
    <property type="project" value="UniProtKB-KW"/>
</dbReference>
<evidence type="ECO:0000256" key="3">
    <source>
        <dbReference type="SAM" id="SignalP"/>
    </source>
</evidence>
<accession>A0A5B1CD87</accession>
<dbReference type="NCBIfam" id="NF045579">
    <property type="entry name" value="rhamnoside_JR"/>
    <property type="match status" value="1"/>
</dbReference>
<evidence type="ECO:0000313" key="5">
    <source>
        <dbReference type="Proteomes" id="UP000322699"/>
    </source>
</evidence>
<dbReference type="PANTHER" id="PTHR43817">
    <property type="entry name" value="GLYCOSYL HYDROLASE"/>
    <property type="match status" value="1"/>
</dbReference>
<dbReference type="SUPFAM" id="SSF49785">
    <property type="entry name" value="Galactose-binding domain-like"/>
    <property type="match status" value="1"/>
</dbReference>
<dbReference type="Gene3D" id="2.60.120.260">
    <property type="entry name" value="Galactose-binding domain-like"/>
    <property type="match status" value="1"/>
</dbReference>
<name>A0A5B1CD87_9BACT</name>
<evidence type="ECO:0000313" key="4">
    <source>
        <dbReference type="EMBL" id="KAA1259087.1"/>
    </source>
</evidence>
<evidence type="ECO:0000256" key="1">
    <source>
        <dbReference type="ARBA" id="ARBA00022729"/>
    </source>
</evidence>
<reference evidence="4 5" key="1">
    <citation type="submission" date="2019-08" db="EMBL/GenBank/DDBJ databases">
        <title>Deep-cultivation of Planctomycetes and their phenomic and genomic characterization uncovers novel biology.</title>
        <authorList>
            <person name="Wiegand S."/>
            <person name="Jogler M."/>
            <person name="Boedeker C."/>
            <person name="Pinto D."/>
            <person name="Vollmers J."/>
            <person name="Rivas-Marin E."/>
            <person name="Kohn T."/>
            <person name="Peeters S.H."/>
            <person name="Heuer A."/>
            <person name="Rast P."/>
            <person name="Oberbeckmann S."/>
            <person name="Bunk B."/>
            <person name="Jeske O."/>
            <person name="Meyerdierks A."/>
            <person name="Storesund J.E."/>
            <person name="Kallscheuer N."/>
            <person name="Luecker S."/>
            <person name="Lage O.M."/>
            <person name="Pohl T."/>
            <person name="Merkel B.J."/>
            <person name="Hornburger P."/>
            <person name="Mueller R.-W."/>
            <person name="Bruemmer F."/>
            <person name="Labrenz M."/>
            <person name="Spormann A.M."/>
            <person name="Op Den Camp H."/>
            <person name="Overmann J."/>
            <person name="Amann R."/>
            <person name="Jetten M.S.M."/>
            <person name="Mascher T."/>
            <person name="Medema M.H."/>
            <person name="Devos D.P."/>
            <person name="Kaster A.-K."/>
            <person name="Ovreas L."/>
            <person name="Rohde M."/>
            <person name="Galperin M.Y."/>
            <person name="Jogler C."/>
        </authorList>
    </citation>
    <scope>NUCLEOTIDE SEQUENCE [LARGE SCALE GENOMIC DNA]</scope>
    <source>
        <strain evidence="4 5">LF1</strain>
    </source>
</reference>
<dbReference type="Proteomes" id="UP000322699">
    <property type="component" value="Unassembled WGS sequence"/>
</dbReference>
<organism evidence="4 5">
    <name type="scientific">Rubripirellula obstinata</name>
    <dbReference type="NCBI Taxonomy" id="406547"/>
    <lineage>
        <taxon>Bacteria</taxon>
        <taxon>Pseudomonadati</taxon>
        <taxon>Planctomycetota</taxon>
        <taxon>Planctomycetia</taxon>
        <taxon>Pirellulales</taxon>
        <taxon>Pirellulaceae</taxon>
        <taxon>Rubripirellula</taxon>
    </lineage>
</organism>
<dbReference type="EMBL" id="VRLW01000001">
    <property type="protein sequence ID" value="KAA1259087.1"/>
    <property type="molecule type" value="Genomic_DNA"/>
</dbReference>
<feature type="chain" id="PRO_5023084730" evidence="3">
    <location>
        <begin position="25"/>
        <end position="1182"/>
    </location>
</feature>